<name>A0A972NJ23_9BURK</name>
<dbReference type="RefSeq" id="WP_172160297.1">
    <property type="nucleotide sequence ID" value="NZ_WOEZ01000015.1"/>
</dbReference>
<evidence type="ECO:0008006" key="5">
    <source>
        <dbReference type="Google" id="ProtNLM"/>
    </source>
</evidence>
<dbReference type="InterPro" id="IPR043129">
    <property type="entry name" value="ATPase_NBD"/>
</dbReference>
<dbReference type="SUPFAM" id="SSF53067">
    <property type="entry name" value="Actin-like ATPase domain"/>
    <property type="match status" value="2"/>
</dbReference>
<feature type="domain" description="Actin-like protein N-terminal" evidence="1">
    <location>
        <begin position="7"/>
        <end position="157"/>
    </location>
</feature>
<organism evidence="3 4">
    <name type="scientific">Paraburkholderia elongata</name>
    <dbReference type="NCBI Taxonomy" id="2675747"/>
    <lineage>
        <taxon>Bacteria</taxon>
        <taxon>Pseudomonadati</taxon>
        <taxon>Pseudomonadota</taxon>
        <taxon>Betaproteobacteria</taxon>
        <taxon>Burkholderiales</taxon>
        <taxon>Burkholderiaceae</taxon>
        <taxon>Paraburkholderia</taxon>
    </lineage>
</organism>
<dbReference type="InterPro" id="IPR040607">
    <property type="entry name" value="ALP_N"/>
</dbReference>
<keyword evidence="4" id="KW-1185">Reference proteome</keyword>
<dbReference type="Pfam" id="PF21522">
    <property type="entry name" value="MreB-like_C"/>
    <property type="match status" value="1"/>
</dbReference>
<evidence type="ECO:0000259" key="1">
    <source>
        <dbReference type="Pfam" id="PF17989"/>
    </source>
</evidence>
<comment type="caution">
    <text evidence="3">The sequence shown here is derived from an EMBL/GenBank/DDBJ whole genome shotgun (WGS) entry which is preliminary data.</text>
</comment>
<evidence type="ECO:0000259" key="2">
    <source>
        <dbReference type="Pfam" id="PF21522"/>
    </source>
</evidence>
<gene>
    <name evidence="3" type="ORF">GNZ13_02825</name>
</gene>
<evidence type="ECO:0000313" key="4">
    <source>
        <dbReference type="Proteomes" id="UP000655523"/>
    </source>
</evidence>
<sequence>MEVNVMGLDTGNGRIKAAFYAADGTLQKFAFASVARPTAASALEQTTRPFLGSATEKLVHVRDVTYAVETDSTAIPGPTAGERNEGDDFAMRPEYDALVYSALLRANASTIGLLVLGLPVYLLKYTEALKRRFTGTFDFGHGPRTILRVVVLPQPLGSAIALRLADAVQIDAPSTLLIDVGWGTIDYLTVDSHRSRVQHDRSGGYPGAGAQIFRRVGEMLSRQYGERFDGVDQIDDCYRRGVPLRAHGKSIDLTSFVDRAKRDVALEALRKVRANVKTTEDLHVVFTGGAAPLLIDAAPEIFNGVPITLMKDTVFSNCHGFLLGGIQTTTRTRK</sequence>
<dbReference type="Proteomes" id="UP000655523">
    <property type="component" value="Unassembled WGS sequence"/>
</dbReference>
<dbReference type="EMBL" id="WOEZ01000015">
    <property type="protein sequence ID" value="NPT53574.1"/>
    <property type="molecule type" value="Genomic_DNA"/>
</dbReference>
<dbReference type="Pfam" id="PF17989">
    <property type="entry name" value="ALP_N"/>
    <property type="match status" value="1"/>
</dbReference>
<evidence type="ECO:0000313" key="3">
    <source>
        <dbReference type="EMBL" id="NPT53574.1"/>
    </source>
</evidence>
<dbReference type="InterPro" id="IPR049067">
    <property type="entry name" value="MreB-like_C"/>
</dbReference>
<feature type="domain" description="Actin homologue MreB-like C-terminal" evidence="2">
    <location>
        <begin position="177"/>
        <end position="294"/>
    </location>
</feature>
<reference evidence="3 4" key="1">
    <citation type="submission" date="2019-11" db="EMBL/GenBank/DDBJ databases">
        <title>Metabolism of dissolved organic matter in forest soils.</title>
        <authorList>
            <person name="Cyle K.T."/>
            <person name="Wilhelm R.C."/>
            <person name="Martinez C.E."/>
        </authorList>
    </citation>
    <scope>NUCLEOTIDE SEQUENCE [LARGE SCALE GENOMIC DNA]</scope>
    <source>
        <strain evidence="3 4">5N</strain>
    </source>
</reference>
<dbReference type="AlphaFoldDB" id="A0A972NJ23"/>
<proteinExistence type="predicted"/>
<protein>
    <recommendedName>
        <fullName evidence="5">Actin-like protein N-terminal domain-containing protein</fullName>
    </recommendedName>
</protein>
<dbReference type="Gene3D" id="3.30.420.40">
    <property type="match status" value="2"/>
</dbReference>
<accession>A0A972NJ23</accession>